<keyword evidence="3" id="KW-1185">Reference proteome</keyword>
<name>A0ABY7GCH9_MYAAR</name>
<dbReference type="Proteomes" id="UP001164746">
    <property type="component" value="Chromosome 17"/>
</dbReference>
<evidence type="ECO:0000313" key="2">
    <source>
        <dbReference type="EMBL" id="WAR31607.1"/>
    </source>
</evidence>
<evidence type="ECO:0000313" key="1">
    <source>
        <dbReference type="EMBL" id="WAQ96099.1"/>
    </source>
</evidence>
<sequence length="91" mass="9728">MTTCDVDQICRVIMKTAFDELARCENGGDSCGTDNSGVCNVCCRGGGCNYGDCHVIRNQLYDQYKNNGVFDLDTLESKSGGTNTTQSPGGK</sequence>
<dbReference type="EMBL" id="CP111013">
    <property type="protein sequence ID" value="WAQ96099.1"/>
    <property type="molecule type" value="Genomic_DNA"/>
</dbReference>
<gene>
    <name evidence="1" type="ORF">MAR_028789</name>
    <name evidence="2" type="ORF">MAR_034149</name>
</gene>
<dbReference type="EMBL" id="CP111028">
    <property type="protein sequence ID" value="WAR31607.1"/>
    <property type="molecule type" value="Genomic_DNA"/>
</dbReference>
<evidence type="ECO:0000313" key="3">
    <source>
        <dbReference type="Proteomes" id="UP001164746"/>
    </source>
</evidence>
<reference evidence="2" key="1">
    <citation type="submission" date="2022-11" db="EMBL/GenBank/DDBJ databases">
        <title>Centuries of genome instability and evolution in soft-shell clam transmissible cancer (bioRxiv).</title>
        <authorList>
            <person name="Hart S.F.M."/>
            <person name="Yonemitsu M.A."/>
            <person name="Giersch R.M."/>
            <person name="Beal B.F."/>
            <person name="Arriagada G."/>
            <person name="Davis B.W."/>
            <person name="Ostrander E.A."/>
            <person name="Goff S.P."/>
            <person name="Metzger M.J."/>
        </authorList>
    </citation>
    <scope>NUCLEOTIDE SEQUENCE</scope>
    <source>
        <strain evidence="2">MELC-2E11</strain>
        <tissue evidence="2">Siphon/mantle</tissue>
    </source>
</reference>
<dbReference type="Proteomes" id="UP001164746">
    <property type="component" value="Chromosome 2"/>
</dbReference>
<organism evidence="2 3">
    <name type="scientific">Mya arenaria</name>
    <name type="common">Soft-shell clam</name>
    <dbReference type="NCBI Taxonomy" id="6604"/>
    <lineage>
        <taxon>Eukaryota</taxon>
        <taxon>Metazoa</taxon>
        <taxon>Spiralia</taxon>
        <taxon>Lophotrochozoa</taxon>
        <taxon>Mollusca</taxon>
        <taxon>Bivalvia</taxon>
        <taxon>Autobranchia</taxon>
        <taxon>Heteroconchia</taxon>
        <taxon>Euheterodonta</taxon>
        <taxon>Imparidentia</taxon>
        <taxon>Neoheterodontei</taxon>
        <taxon>Myida</taxon>
        <taxon>Myoidea</taxon>
        <taxon>Myidae</taxon>
        <taxon>Mya</taxon>
    </lineage>
</organism>
<proteinExistence type="predicted"/>
<accession>A0ABY7GCH9</accession>
<protein>
    <submittedName>
        <fullName evidence="2">Uncharacterized protein</fullName>
    </submittedName>
</protein>